<dbReference type="PANTHER" id="PTHR42709:SF2">
    <property type="entry name" value="INNER MEMBRANE PROTEIN YOHD"/>
    <property type="match status" value="1"/>
</dbReference>
<dbReference type="KEGG" id="cavi:CAV_0662"/>
<keyword evidence="4" id="KW-1185">Reference proteome</keyword>
<evidence type="ECO:0000256" key="1">
    <source>
        <dbReference type="SAM" id="Phobius"/>
    </source>
</evidence>
<feature type="transmembrane region" description="Helical" evidence="1">
    <location>
        <begin position="12"/>
        <end position="34"/>
    </location>
</feature>
<evidence type="ECO:0000313" key="3">
    <source>
        <dbReference type="EMBL" id="ASQ30329.1"/>
    </source>
</evidence>
<feature type="transmembrane region" description="Helical" evidence="1">
    <location>
        <begin position="40"/>
        <end position="63"/>
    </location>
</feature>
<dbReference type="Proteomes" id="UP000201169">
    <property type="component" value="Chromosome"/>
</dbReference>
<name>A0A222MWP5_9BACT</name>
<dbReference type="PANTHER" id="PTHR42709">
    <property type="entry name" value="ALKALINE PHOSPHATASE LIKE PROTEIN"/>
    <property type="match status" value="1"/>
</dbReference>
<organism evidence="3 4">
    <name type="scientific">Campylobacter avium LMG 24591</name>
    <dbReference type="NCBI Taxonomy" id="522484"/>
    <lineage>
        <taxon>Bacteria</taxon>
        <taxon>Pseudomonadati</taxon>
        <taxon>Campylobacterota</taxon>
        <taxon>Epsilonproteobacteria</taxon>
        <taxon>Campylobacterales</taxon>
        <taxon>Campylobacteraceae</taxon>
        <taxon>Campylobacter</taxon>
    </lineage>
</organism>
<protein>
    <submittedName>
        <fullName evidence="3">Putative membrane protein, DedA family, type III (SNARE domain)</fullName>
    </submittedName>
</protein>
<dbReference type="EMBL" id="CP022347">
    <property type="protein sequence ID" value="ASQ30329.1"/>
    <property type="molecule type" value="Genomic_DNA"/>
</dbReference>
<proteinExistence type="predicted"/>
<dbReference type="InterPro" id="IPR032816">
    <property type="entry name" value="VTT_dom"/>
</dbReference>
<accession>A0A222MWP5</accession>
<evidence type="ECO:0000313" key="4">
    <source>
        <dbReference type="Proteomes" id="UP000201169"/>
    </source>
</evidence>
<keyword evidence="1" id="KW-0812">Transmembrane</keyword>
<dbReference type="Pfam" id="PF09335">
    <property type="entry name" value="VTT_dom"/>
    <property type="match status" value="1"/>
</dbReference>
<dbReference type="OrthoDB" id="5372697at2"/>
<feature type="domain" description="VTT" evidence="2">
    <location>
        <begin position="33"/>
        <end position="143"/>
    </location>
</feature>
<dbReference type="GO" id="GO:0005886">
    <property type="term" value="C:plasma membrane"/>
    <property type="evidence" value="ECO:0007669"/>
    <property type="project" value="TreeGrafter"/>
</dbReference>
<dbReference type="InterPro" id="IPR051311">
    <property type="entry name" value="DedA_domain"/>
</dbReference>
<dbReference type="RefSeq" id="WP_094325095.1">
    <property type="nucleotide sequence ID" value="NZ_CP022347.1"/>
</dbReference>
<sequence>MQEMIDTLLSWGYAILFIYSLGGGMVGILAAGLLSASGHFSLALCIFLAFFANTLGSTVLFLLGRYGKKDIMPYFKKHRRKIALAQLKIKKHGVSLILLQKFIYGLKTFIPLAAGFAKYDFMKFFILNLLATVIWAVGLGYLGFAFGASISYVVDAFSEYSYLVPIFLLILLILLWFYLSKFSKKPK</sequence>
<keyword evidence="1" id="KW-0472">Membrane</keyword>
<keyword evidence="1" id="KW-1133">Transmembrane helix</keyword>
<evidence type="ECO:0000259" key="2">
    <source>
        <dbReference type="Pfam" id="PF09335"/>
    </source>
</evidence>
<feature type="transmembrane region" description="Helical" evidence="1">
    <location>
        <begin position="125"/>
        <end position="154"/>
    </location>
</feature>
<gene>
    <name evidence="3" type="ORF">CAV_0662</name>
</gene>
<dbReference type="AlphaFoldDB" id="A0A222MWP5"/>
<feature type="transmembrane region" description="Helical" evidence="1">
    <location>
        <begin position="160"/>
        <end position="179"/>
    </location>
</feature>
<reference evidence="3 4" key="1">
    <citation type="submission" date="2017-07" db="EMBL/GenBank/DDBJ databases">
        <title>Analysis of two Campylobacter avium genomes and identification of a novel hippuricase gene.</title>
        <authorList>
            <person name="Miller W.G."/>
            <person name="Chapman M.H."/>
            <person name="Yee E."/>
            <person name="Revez J."/>
            <person name="Bono J.L."/>
            <person name="Rossi M."/>
        </authorList>
    </citation>
    <scope>NUCLEOTIDE SEQUENCE [LARGE SCALE GENOMIC DNA]</scope>
    <source>
        <strain evidence="3 4">LMG 24591</strain>
    </source>
</reference>